<sequence length="59" mass="6489">MPRARLPLPETASIMRLAAKPEIDIAVNLMIDGAGARAGWGRPGWRDTRRRGGWGVEYA</sequence>
<dbReference type="EMBL" id="CP024087">
    <property type="protein sequence ID" value="AYF32305.1"/>
    <property type="molecule type" value="Genomic_DNA"/>
</dbReference>
<protein>
    <submittedName>
        <fullName evidence="1">Uncharacterized protein</fullName>
    </submittedName>
</protein>
<proteinExistence type="predicted"/>
<evidence type="ECO:0000313" key="2">
    <source>
        <dbReference type="Proteomes" id="UP000267804"/>
    </source>
</evidence>
<dbReference type="AlphaFoldDB" id="A0A386WUZ2"/>
<name>A0A386WUZ2_9ACTN</name>
<organism evidence="1 2">
    <name type="scientific">Micromonospora tulbaghiae</name>
    <dbReference type="NCBI Taxonomy" id="479978"/>
    <lineage>
        <taxon>Bacteria</taxon>
        <taxon>Bacillati</taxon>
        <taxon>Actinomycetota</taxon>
        <taxon>Actinomycetes</taxon>
        <taxon>Micromonosporales</taxon>
        <taxon>Micromonosporaceae</taxon>
        <taxon>Micromonospora</taxon>
    </lineage>
</organism>
<dbReference type="KEGG" id="mtua:CSH63_33695"/>
<accession>A0A386WUZ2</accession>
<dbReference type="Proteomes" id="UP000267804">
    <property type="component" value="Chromosome"/>
</dbReference>
<gene>
    <name evidence="1" type="ORF">CSH63_33695</name>
</gene>
<evidence type="ECO:0000313" key="1">
    <source>
        <dbReference type="EMBL" id="AYF32305.1"/>
    </source>
</evidence>
<reference evidence="1 2" key="1">
    <citation type="submission" date="2017-10" db="EMBL/GenBank/DDBJ databases">
        <title>Integration of genomic and chemical information greatly accelerates assignment of the full stereostructure of myelolactone, a potent inhibitor of myeloma from a marine-derived Micromonospora.</title>
        <authorList>
            <person name="Kim M.C."/>
            <person name="Machado H."/>
            <person name="Jensen P.R."/>
            <person name="Fenical W."/>
        </authorList>
    </citation>
    <scope>NUCLEOTIDE SEQUENCE [LARGE SCALE GENOMIC DNA]</scope>
    <source>
        <strain evidence="1 2">CNY-010</strain>
    </source>
</reference>